<dbReference type="EMBL" id="CAJVQC010124758">
    <property type="protein sequence ID" value="CAG8839805.1"/>
    <property type="molecule type" value="Genomic_DNA"/>
</dbReference>
<comment type="caution">
    <text evidence="1">The sequence shown here is derived from an EMBL/GenBank/DDBJ whole genome shotgun (WGS) entry which is preliminary data.</text>
</comment>
<organism evidence="1 2">
    <name type="scientific">Racocetra persica</name>
    <dbReference type="NCBI Taxonomy" id="160502"/>
    <lineage>
        <taxon>Eukaryota</taxon>
        <taxon>Fungi</taxon>
        <taxon>Fungi incertae sedis</taxon>
        <taxon>Mucoromycota</taxon>
        <taxon>Glomeromycotina</taxon>
        <taxon>Glomeromycetes</taxon>
        <taxon>Diversisporales</taxon>
        <taxon>Gigasporaceae</taxon>
        <taxon>Racocetra</taxon>
    </lineage>
</organism>
<proteinExistence type="predicted"/>
<feature type="non-terminal residue" evidence="1">
    <location>
        <position position="43"/>
    </location>
</feature>
<dbReference type="Proteomes" id="UP000789920">
    <property type="component" value="Unassembled WGS sequence"/>
</dbReference>
<evidence type="ECO:0000313" key="1">
    <source>
        <dbReference type="EMBL" id="CAG8839805.1"/>
    </source>
</evidence>
<feature type="non-terminal residue" evidence="1">
    <location>
        <position position="1"/>
    </location>
</feature>
<keyword evidence="2" id="KW-1185">Reference proteome</keyword>
<accession>A0ACA9SJ38</accession>
<evidence type="ECO:0000313" key="2">
    <source>
        <dbReference type="Proteomes" id="UP000789920"/>
    </source>
</evidence>
<sequence length="43" mass="5119">KNYNDFRLRRGNLNLIEKMSILGCKNVVLLFFVSYLNVSRLTR</sequence>
<gene>
    <name evidence="1" type="ORF">RPERSI_LOCUS31190</name>
</gene>
<name>A0ACA9SJ38_9GLOM</name>
<reference evidence="1" key="1">
    <citation type="submission" date="2021-06" db="EMBL/GenBank/DDBJ databases">
        <authorList>
            <person name="Kallberg Y."/>
            <person name="Tangrot J."/>
            <person name="Rosling A."/>
        </authorList>
    </citation>
    <scope>NUCLEOTIDE SEQUENCE</scope>
    <source>
        <strain evidence="1">MA461A</strain>
    </source>
</reference>
<protein>
    <submittedName>
        <fullName evidence="1">21595_t:CDS:1</fullName>
    </submittedName>
</protein>